<dbReference type="SUPFAM" id="SSF47413">
    <property type="entry name" value="lambda repressor-like DNA-binding domains"/>
    <property type="match status" value="1"/>
</dbReference>
<dbReference type="RefSeq" id="WP_094661248.1">
    <property type="nucleotide sequence ID" value="NZ_JBKZBR010000003.1"/>
</dbReference>
<dbReference type="CDD" id="cd00093">
    <property type="entry name" value="HTH_XRE"/>
    <property type="match status" value="1"/>
</dbReference>
<reference evidence="2 5" key="1">
    <citation type="journal article" date="2017" name="BMC Genomics">
        <title>Comparative genomic and phylogenomic analyses of the Bifidobacteriaceae family.</title>
        <authorList>
            <person name="Lugli G.A."/>
            <person name="Milani C."/>
            <person name="Turroni F."/>
            <person name="Duranti S."/>
            <person name="Mancabelli L."/>
            <person name="Mangifesta M."/>
            <person name="Ferrario C."/>
            <person name="Modesto M."/>
            <person name="Mattarelli P."/>
            <person name="Jiri K."/>
            <person name="van Sinderen D."/>
            <person name="Ventura M."/>
        </authorList>
    </citation>
    <scope>NUCLEOTIDE SEQUENCE [LARGE SCALE GENOMIC DNA]</scope>
    <source>
        <strain evidence="2 5">DSM 24742</strain>
    </source>
</reference>
<dbReference type="SMART" id="SM00530">
    <property type="entry name" value="HTH_XRE"/>
    <property type="match status" value="1"/>
</dbReference>
<dbReference type="InterPro" id="IPR010982">
    <property type="entry name" value="Lambda_DNA-bd_dom_sf"/>
</dbReference>
<evidence type="ECO:0000259" key="1">
    <source>
        <dbReference type="PROSITE" id="PS50943"/>
    </source>
</evidence>
<dbReference type="InterPro" id="IPR001387">
    <property type="entry name" value="Cro/C1-type_HTH"/>
</dbReference>
<dbReference type="Pfam" id="PF13560">
    <property type="entry name" value="HTH_31"/>
    <property type="match status" value="1"/>
</dbReference>
<proteinExistence type="predicted"/>
<evidence type="ECO:0000313" key="5">
    <source>
        <dbReference type="Proteomes" id="UP000216725"/>
    </source>
</evidence>
<evidence type="ECO:0000313" key="2">
    <source>
        <dbReference type="EMBL" id="OZG48575.1"/>
    </source>
</evidence>
<name>A0A261ENY4_9BIFI</name>
<organism evidence="2 5">
    <name type="scientific">Pseudoscardovia radai</name>
    <dbReference type="NCBI Taxonomy" id="987066"/>
    <lineage>
        <taxon>Bacteria</taxon>
        <taxon>Bacillati</taxon>
        <taxon>Actinomycetota</taxon>
        <taxon>Actinomycetes</taxon>
        <taxon>Bifidobacteriales</taxon>
        <taxon>Bifidobacteriaceae</taxon>
        <taxon>Pseudoscardovia</taxon>
    </lineage>
</organism>
<dbReference type="Proteomes" id="UP000216725">
    <property type="component" value="Unassembled WGS sequence"/>
</dbReference>
<gene>
    <name evidence="4" type="ORF">PSRA_1446</name>
    <name evidence="3" type="ORF">PSRA_1763</name>
    <name evidence="2" type="ORF">PSRA_1774</name>
</gene>
<dbReference type="AlphaFoldDB" id="A0A261ENY4"/>
<feature type="domain" description="HTH cro/C1-type" evidence="1">
    <location>
        <begin position="29"/>
        <end position="70"/>
    </location>
</feature>
<comment type="caution">
    <text evidence="2">The sequence shown here is derived from an EMBL/GenBank/DDBJ whole genome shotgun (WGS) entry which is preliminary data.</text>
</comment>
<protein>
    <recommendedName>
        <fullName evidence="1">HTH cro/C1-type domain-containing protein</fullName>
    </recommendedName>
</protein>
<dbReference type="EMBL" id="MWWR01000032">
    <property type="protein sequence ID" value="OZG48575.1"/>
    <property type="molecule type" value="Genomic_DNA"/>
</dbReference>
<dbReference type="EMBL" id="MWWR01000027">
    <property type="protein sequence ID" value="OZG48749.1"/>
    <property type="molecule type" value="Genomic_DNA"/>
</dbReference>
<accession>A0A261ENY4</accession>
<dbReference type="GO" id="GO:0003677">
    <property type="term" value="F:DNA binding"/>
    <property type="evidence" value="ECO:0007669"/>
    <property type="project" value="InterPro"/>
</dbReference>
<sequence>MSTYGERFAAALAAELRAQKGRRKASDDDIADAIGVHRVSVSRYLSGARPIPLTVFADMCDYLGVAPAKVIDEAEKHARGNA</sequence>
<dbReference type="PROSITE" id="PS50943">
    <property type="entry name" value="HTH_CROC1"/>
    <property type="match status" value="1"/>
</dbReference>
<evidence type="ECO:0000313" key="4">
    <source>
        <dbReference type="EMBL" id="OZG50591.1"/>
    </source>
</evidence>
<dbReference type="EMBL" id="MWWR01000015">
    <property type="protein sequence ID" value="OZG50591.1"/>
    <property type="molecule type" value="Genomic_DNA"/>
</dbReference>
<evidence type="ECO:0000313" key="3">
    <source>
        <dbReference type="EMBL" id="OZG48749.1"/>
    </source>
</evidence>
<dbReference type="OrthoDB" id="3236818at2"/>
<dbReference type="Gene3D" id="1.10.260.40">
    <property type="entry name" value="lambda repressor-like DNA-binding domains"/>
    <property type="match status" value="1"/>
</dbReference>
<keyword evidence="5" id="KW-1185">Reference proteome</keyword>